<dbReference type="Proteomes" id="UP000317722">
    <property type="component" value="Unassembled WGS sequence"/>
</dbReference>
<keyword evidence="1" id="KW-1133">Transmembrane helix</keyword>
<dbReference type="RefSeq" id="WP_140740287.1">
    <property type="nucleotide sequence ID" value="NZ_RCZM01000003.1"/>
</dbReference>
<comment type="caution">
    <text evidence="2">The sequence shown here is derived from an EMBL/GenBank/DDBJ whole genome shotgun (WGS) entry which is preliminary data.</text>
</comment>
<keyword evidence="3" id="KW-1185">Reference proteome</keyword>
<feature type="transmembrane region" description="Helical" evidence="1">
    <location>
        <begin position="34"/>
        <end position="54"/>
    </location>
</feature>
<evidence type="ECO:0000313" key="2">
    <source>
        <dbReference type="EMBL" id="TPG17218.1"/>
    </source>
</evidence>
<sequence length="177" mass="17574">MSLDSFEQSLLIELRQHVSARTGSAPPTARRRGYLAVGVTASLAAAATVLALALGTGPGRPSAAYAVETAANGSVVVTIHDLSDVDGLERALAAKGVHAHVAYLPGVAQSTGQSPATGGSTDPTTCSIRLAKVDGGLRFTLGRAQVTGGAVLDIIVSGSSGSDVHSPVAVTWSGGGC</sequence>
<evidence type="ECO:0000313" key="3">
    <source>
        <dbReference type="Proteomes" id="UP000317722"/>
    </source>
</evidence>
<organism evidence="2 3">
    <name type="scientific">Pedococcus bigeumensis</name>
    <dbReference type="NCBI Taxonomy" id="433644"/>
    <lineage>
        <taxon>Bacteria</taxon>
        <taxon>Bacillati</taxon>
        <taxon>Actinomycetota</taxon>
        <taxon>Actinomycetes</taxon>
        <taxon>Micrococcales</taxon>
        <taxon>Intrasporangiaceae</taxon>
        <taxon>Pedococcus</taxon>
    </lineage>
</organism>
<dbReference type="AlphaFoldDB" id="A0A502CWC6"/>
<dbReference type="OrthoDB" id="3790967at2"/>
<dbReference type="EMBL" id="RCZM01000003">
    <property type="protein sequence ID" value="TPG17218.1"/>
    <property type="molecule type" value="Genomic_DNA"/>
</dbReference>
<keyword evidence="1" id="KW-0472">Membrane</keyword>
<reference evidence="2 3" key="1">
    <citation type="journal article" date="2019" name="Environ. Microbiol.">
        <title>Species interactions and distinct microbial communities in high Arctic permafrost affected cryosols are associated with the CH4 and CO2 gas fluxes.</title>
        <authorList>
            <person name="Altshuler I."/>
            <person name="Hamel J."/>
            <person name="Turney S."/>
            <person name="Magnuson E."/>
            <person name="Levesque R."/>
            <person name="Greer C."/>
            <person name="Whyte L.G."/>
        </authorList>
    </citation>
    <scope>NUCLEOTIDE SEQUENCE [LARGE SCALE GENOMIC DNA]</scope>
    <source>
        <strain evidence="2 3">S9.3A</strain>
    </source>
</reference>
<name>A0A502CWC6_9MICO</name>
<gene>
    <name evidence="2" type="ORF">EAH86_10675</name>
</gene>
<protein>
    <submittedName>
        <fullName evidence="2">Uncharacterized protein</fullName>
    </submittedName>
</protein>
<evidence type="ECO:0000256" key="1">
    <source>
        <dbReference type="SAM" id="Phobius"/>
    </source>
</evidence>
<accession>A0A502CWC6</accession>
<keyword evidence="1" id="KW-0812">Transmembrane</keyword>
<proteinExistence type="predicted"/>